<reference evidence="12" key="1">
    <citation type="journal article" date="2019" name="Int. J. Syst. Evol. Microbiol.">
        <title>The Global Catalogue of Microorganisms (GCM) 10K type strain sequencing project: providing services to taxonomists for standard genome sequencing and annotation.</title>
        <authorList>
            <consortium name="The Broad Institute Genomics Platform"/>
            <consortium name="The Broad Institute Genome Sequencing Center for Infectious Disease"/>
            <person name="Wu L."/>
            <person name="Ma J."/>
        </authorList>
    </citation>
    <scope>NUCLEOTIDE SEQUENCE [LARGE SCALE GENOMIC DNA]</scope>
    <source>
        <strain evidence="12">JCM 16908</strain>
    </source>
</reference>
<gene>
    <name evidence="10 11" type="primary">crcB</name>
    <name evidence="10" type="synonym">fluC</name>
    <name evidence="11" type="ORF">GCM10022226_61180</name>
</gene>
<evidence type="ECO:0000256" key="5">
    <source>
        <dbReference type="ARBA" id="ARBA00023136"/>
    </source>
</evidence>
<comment type="subcellular location">
    <subcellularLocation>
        <location evidence="1 10">Cell membrane</location>
        <topology evidence="1 10">Multi-pass membrane protein</topology>
    </subcellularLocation>
</comment>
<evidence type="ECO:0000256" key="2">
    <source>
        <dbReference type="ARBA" id="ARBA00022475"/>
    </source>
</evidence>
<keyword evidence="6 10" id="KW-0407">Ion channel</keyword>
<feature type="transmembrane region" description="Helical" evidence="10">
    <location>
        <begin position="93"/>
        <end position="119"/>
    </location>
</feature>
<keyword evidence="4 10" id="KW-1133">Transmembrane helix</keyword>
<evidence type="ECO:0000256" key="8">
    <source>
        <dbReference type="ARBA" id="ARBA00035585"/>
    </source>
</evidence>
<evidence type="ECO:0000256" key="7">
    <source>
        <dbReference type="ARBA" id="ARBA00035120"/>
    </source>
</evidence>
<dbReference type="PANTHER" id="PTHR28259:SF1">
    <property type="entry name" value="FLUORIDE EXPORT PROTEIN 1-RELATED"/>
    <property type="match status" value="1"/>
</dbReference>
<dbReference type="Pfam" id="PF02537">
    <property type="entry name" value="CRCB"/>
    <property type="match status" value="1"/>
</dbReference>
<dbReference type="RefSeq" id="WP_344947993.1">
    <property type="nucleotide sequence ID" value="NZ_BAAAZR010000029.1"/>
</dbReference>
<protein>
    <recommendedName>
        <fullName evidence="10">Fluoride-specific ion channel FluC</fullName>
    </recommendedName>
</protein>
<dbReference type="InterPro" id="IPR003691">
    <property type="entry name" value="FluC"/>
</dbReference>
<accession>A0ABP7J0T8</accession>
<evidence type="ECO:0000256" key="9">
    <source>
        <dbReference type="ARBA" id="ARBA00049940"/>
    </source>
</evidence>
<evidence type="ECO:0000256" key="1">
    <source>
        <dbReference type="ARBA" id="ARBA00004651"/>
    </source>
</evidence>
<keyword evidence="5 10" id="KW-0472">Membrane</keyword>
<dbReference type="NCBIfam" id="TIGR00494">
    <property type="entry name" value="crcB"/>
    <property type="match status" value="1"/>
</dbReference>
<evidence type="ECO:0000256" key="4">
    <source>
        <dbReference type="ARBA" id="ARBA00022989"/>
    </source>
</evidence>
<dbReference type="PANTHER" id="PTHR28259">
    <property type="entry name" value="FLUORIDE EXPORT PROTEIN 1-RELATED"/>
    <property type="match status" value="1"/>
</dbReference>
<dbReference type="NCBIfam" id="NF010824">
    <property type="entry name" value="PRK14228.1"/>
    <property type="match status" value="1"/>
</dbReference>
<sequence length="123" mass="12359">MNWLLVLIGGAIGAPLRYLTDRAVQARHDTVFPWGTLTVNVIGSLILGLLTGAALSGAAGGDVRLLLGTGLCGALTTYSTFSYETLRLAETGAAFLAAANVIASIVAGLGAVSIGLAIAQAAF</sequence>
<feature type="transmembrane region" description="Helical" evidence="10">
    <location>
        <begin position="37"/>
        <end position="56"/>
    </location>
</feature>
<comment type="function">
    <text evidence="9 10">Fluoride-specific ion channel. Important for reducing fluoride concentration in the cell, thus reducing its toxicity.</text>
</comment>
<feature type="binding site" evidence="10">
    <location>
        <position position="73"/>
    </location>
    <ligand>
        <name>Na(+)</name>
        <dbReference type="ChEBI" id="CHEBI:29101"/>
        <note>structural</note>
    </ligand>
</feature>
<name>A0ABP7J0T8_9ACTN</name>
<comment type="activity regulation">
    <text evidence="10">Na(+) is not transported, but it plays an essential structural role and its presence is essential for fluoride channel function.</text>
</comment>
<evidence type="ECO:0000313" key="12">
    <source>
        <dbReference type="Proteomes" id="UP001500888"/>
    </source>
</evidence>
<keyword evidence="3 10" id="KW-0812">Transmembrane</keyword>
<proteinExistence type="inferred from homology"/>
<dbReference type="Proteomes" id="UP001500888">
    <property type="component" value="Unassembled WGS sequence"/>
</dbReference>
<keyword evidence="10" id="KW-0479">Metal-binding</keyword>
<organism evidence="11 12">
    <name type="scientific">Sphaerisporangium flaviroseum</name>
    <dbReference type="NCBI Taxonomy" id="509199"/>
    <lineage>
        <taxon>Bacteria</taxon>
        <taxon>Bacillati</taxon>
        <taxon>Actinomycetota</taxon>
        <taxon>Actinomycetes</taxon>
        <taxon>Streptosporangiales</taxon>
        <taxon>Streptosporangiaceae</taxon>
        <taxon>Sphaerisporangium</taxon>
    </lineage>
</organism>
<comment type="caution">
    <text evidence="11">The sequence shown here is derived from an EMBL/GenBank/DDBJ whole genome shotgun (WGS) entry which is preliminary data.</text>
</comment>
<dbReference type="HAMAP" id="MF_00454">
    <property type="entry name" value="FluC"/>
    <property type="match status" value="1"/>
</dbReference>
<keyword evidence="10" id="KW-0406">Ion transport</keyword>
<keyword evidence="12" id="KW-1185">Reference proteome</keyword>
<comment type="catalytic activity">
    <reaction evidence="8">
        <text>fluoride(in) = fluoride(out)</text>
        <dbReference type="Rhea" id="RHEA:76159"/>
        <dbReference type="ChEBI" id="CHEBI:17051"/>
    </reaction>
    <physiologicalReaction direction="left-to-right" evidence="8">
        <dbReference type="Rhea" id="RHEA:76160"/>
    </physiologicalReaction>
</comment>
<feature type="binding site" evidence="10">
    <location>
        <position position="76"/>
    </location>
    <ligand>
        <name>Na(+)</name>
        <dbReference type="ChEBI" id="CHEBI:29101"/>
        <note>structural</note>
    </ligand>
</feature>
<feature type="transmembrane region" description="Helical" evidence="10">
    <location>
        <begin position="63"/>
        <end position="81"/>
    </location>
</feature>
<dbReference type="EMBL" id="BAAAZR010000029">
    <property type="protein sequence ID" value="GAA3831793.1"/>
    <property type="molecule type" value="Genomic_DNA"/>
</dbReference>
<evidence type="ECO:0000256" key="6">
    <source>
        <dbReference type="ARBA" id="ARBA00023303"/>
    </source>
</evidence>
<keyword evidence="10" id="KW-0915">Sodium</keyword>
<comment type="similarity">
    <text evidence="7 10">Belongs to the fluoride channel Fluc/FEX (TC 1.A.43) family.</text>
</comment>
<keyword evidence="10" id="KW-0813">Transport</keyword>
<keyword evidence="2 10" id="KW-1003">Cell membrane</keyword>
<evidence type="ECO:0000313" key="11">
    <source>
        <dbReference type="EMBL" id="GAA3831793.1"/>
    </source>
</evidence>
<evidence type="ECO:0000256" key="3">
    <source>
        <dbReference type="ARBA" id="ARBA00022692"/>
    </source>
</evidence>
<evidence type="ECO:0000256" key="10">
    <source>
        <dbReference type="HAMAP-Rule" id="MF_00454"/>
    </source>
</evidence>